<keyword evidence="5" id="KW-0862">Zinc</keyword>
<feature type="domain" description="C2H2-type" evidence="12">
    <location>
        <begin position="213"/>
        <end position="240"/>
    </location>
</feature>
<feature type="domain" description="C2H2-type" evidence="12">
    <location>
        <begin position="102"/>
        <end position="129"/>
    </location>
</feature>
<feature type="domain" description="C2H2-type" evidence="12">
    <location>
        <begin position="325"/>
        <end position="352"/>
    </location>
</feature>
<dbReference type="InterPro" id="IPR036236">
    <property type="entry name" value="Znf_C2H2_sf"/>
</dbReference>
<feature type="domain" description="C2H2-type" evidence="12">
    <location>
        <begin position="74"/>
        <end position="101"/>
    </location>
</feature>
<dbReference type="PROSITE" id="PS50157">
    <property type="entry name" value="ZINC_FINGER_C2H2_2"/>
    <property type="match status" value="10"/>
</dbReference>
<dbReference type="PANTHER" id="PTHR24384">
    <property type="entry name" value="FINGER PUTATIVE TRANSCRIPTION FACTOR FAMILY-RELATED"/>
    <property type="match status" value="1"/>
</dbReference>
<dbReference type="Gene3D" id="3.30.160.60">
    <property type="entry name" value="Classic Zinc Finger"/>
    <property type="match status" value="9"/>
</dbReference>
<evidence type="ECO:0000256" key="11">
    <source>
        <dbReference type="SAM" id="MobiDB-lite"/>
    </source>
</evidence>
<feature type="region of interest" description="Disordered" evidence="11">
    <location>
        <begin position="449"/>
        <end position="479"/>
    </location>
</feature>
<dbReference type="Pfam" id="PF00096">
    <property type="entry name" value="zf-C2H2"/>
    <property type="match status" value="8"/>
</dbReference>
<feature type="domain" description="C2H2-type" evidence="12">
    <location>
        <begin position="297"/>
        <end position="324"/>
    </location>
</feature>
<evidence type="ECO:0000256" key="5">
    <source>
        <dbReference type="ARBA" id="ARBA00022833"/>
    </source>
</evidence>
<evidence type="ECO:0000256" key="1">
    <source>
        <dbReference type="ARBA" id="ARBA00004123"/>
    </source>
</evidence>
<dbReference type="SUPFAM" id="SSF57667">
    <property type="entry name" value="beta-beta-alpha zinc fingers"/>
    <property type="match status" value="5"/>
</dbReference>
<sequence length="638" mass="71907">MTMDCPELNHCNDHTLLGNLESEKDSNSLIIDIPHSLNDGSGGNWNQNNNLSDLEREWNVDQCLIVSENGEKRWKCSLCSKLYTAKHNLVTHMLGHAGVRRFTCEVCNKSFKQQSHLNAHQLIHSDRRPHECPTCQRRFCQVAHLKRHMLIHQRGNFHKCHLCERRFAFPSELRVHLEKHKQEGTYVEGENHGQNIDNVEESTGGRRKKVHQITCEVCQRVFMYPSQLKDHMIVHTQTRRYSCNVCGMKFMKEHHLKTHRLTHSSVKPFFCPICGRSFSLKANMERHVLVHSADRRFSCEVCGKKFTQAQTLRAHMVSHSEVKPYSCSICGKGLSRAHNLRAHMALHKNSKPHKCSFCGSSFTLKGNLQRHMKEKHGSVEVATTKEVTGKKIDSCKSHMNCSNVLTPSQPMNNAQDYHTPLNEAEPKATKRRKNTPKRLKKYGCTEEENYHDVDGVGPLQKSEKSNEEETECPEVCTQPESVVPETVLSAEENSGESTLPQSSRLGDIFHTSSSYFPPYSTPDFSSDHKPFTYLHSVQHGQVSMGASPYGPVNPSPVISTTPISSIMSPLAQNYYVEHPGFSSCLPPPADDITIKVQALHTAIDELAGKLNSPHNKVVAVHAAVSELVNTPSSTNMCS</sequence>
<feature type="domain" description="C2H2-type" evidence="12">
    <location>
        <begin position="130"/>
        <end position="152"/>
    </location>
</feature>
<evidence type="ECO:0000256" key="9">
    <source>
        <dbReference type="ARBA" id="ARBA00023242"/>
    </source>
</evidence>
<evidence type="ECO:0000256" key="3">
    <source>
        <dbReference type="ARBA" id="ARBA00022737"/>
    </source>
</evidence>
<feature type="domain" description="C2H2-type" evidence="12">
    <location>
        <begin position="241"/>
        <end position="268"/>
    </location>
</feature>
<dbReference type="PANTHER" id="PTHR24384:SF189">
    <property type="entry name" value="C2H2-TYPE DOMAIN-CONTAINING PROTEIN-RELATED"/>
    <property type="match status" value="1"/>
</dbReference>
<dbReference type="InterPro" id="IPR013087">
    <property type="entry name" value="Znf_C2H2_type"/>
</dbReference>
<keyword evidence="13" id="KW-1185">Reference proteome</keyword>
<feature type="domain" description="C2H2-type" evidence="12">
    <location>
        <begin position="158"/>
        <end position="185"/>
    </location>
</feature>
<feature type="domain" description="C2H2-type" evidence="12">
    <location>
        <begin position="269"/>
        <end position="296"/>
    </location>
</feature>
<proteinExistence type="predicted"/>
<evidence type="ECO:0000256" key="4">
    <source>
        <dbReference type="ARBA" id="ARBA00022771"/>
    </source>
</evidence>
<evidence type="ECO:0000256" key="7">
    <source>
        <dbReference type="ARBA" id="ARBA00023125"/>
    </source>
</evidence>
<keyword evidence="8" id="KW-0804">Transcription</keyword>
<dbReference type="Proteomes" id="UP000694941">
    <property type="component" value="Unplaced"/>
</dbReference>
<dbReference type="InterPro" id="IPR050752">
    <property type="entry name" value="C2H2-ZF_domain"/>
</dbReference>
<evidence type="ECO:0000313" key="13">
    <source>
        <dbReference type="Proteomes" id="UP000694941"/>
    </source>
</evidence>
<evidence type="ECO:0000256" key="2">
    <source>
        <dbReference type="ARBA" id="ARBA00022723"/>
    </source>
</evidence>
<evidence type="ECO:0000256" key="8">
    <source>
        <dbReference type="ARBA" id="ARBA00023163"/>
    </source>
</evidence>
<keyword evidence="2" id="KW-0479">Metal-binding</keyword>
<evidence type="ECO:0000313" key="14">
    <source>
        <dbReference type="RefSeq" id="XP_022245321.1"/>
    </source>
</evidence>
<dbReference type="GeneID" id="106462366"/>
<protein>
    <submittedName>
        <fullName evidence="14">Zinc finger protein 366-like</fullName>
    </submittedName>
</protein>
<evidence type="ECO:0000256" key="6">
    <source>
        <dbReference type="ARBA" id="ARBA00023015"/>
    </source>
</evidence>
<keyword evidence="6" id="KW-0805">Transcription regulation</keyword>
<reference evidence="14" key="1">
    <citation type="submission" date="2025-08" db="UniProtKB">
        <authorList>
            <consortium name="RefSeq"/>
        </authorList>
    </citation>
    <scope>IDENTIFICATION</scope>
    <source>
        <tissue evidence="14">Muscle</tissue>
    </source>
</reference>
<comment type="subcellular location">
    <subcellularLocation>
        <location evidence="1">Nucleus</location>
    </subcellularLocation>
</comment>
<accession>A0ABM1SNW5</accession>
<keyword evidence="3" id="KW-0677">Repeat</keyword>
<keyword evidence="9" id="KW-0539">Nucleus</keyword>
<feature type="domain" description="C2H2-type" evidence="12">
    <location>
        <begin position="353"/>
        <end position="376"/>
    </location>
</feature>
<organism evidence="13 14">
    <name type="scientific">Limulus polyphemus</name>
    <name type="common">Atlantic horseshoe crab</name>
    <dbReference type="NCBI Taxonomy" id="6850"/>
    <lineage>
        <taxon>Eukaryota</taxon>
        <taxon>Metazoa</taxon>
        <taxon>Ecdysozoa</taxon>
        <taxon>Arthropoda</taxon>
        <taxon>Chelicerata</taxon>
        <taxon>Merostomata</taxon>
        <taxon>Xiphosura</taxon>
        <taxon>Limulidae</taxon>
        <taxon>Limulus</taxon>
    </lineage>
</organism>
<keyword evidence="4 10" id="KW-0863">Zinc-finger</keyword>
<dbReference type="RefSeq" id="XP_022245321.1">
    <property type="nucleotide sequence ID" value="XM_022389613.1"/>
</dbReference>
<dbReference type="SMART" id="SM00355">
    <property type="entry name" value="ZnF_C2H2"/>
    <property type="match status" value="10"/>
</dbReference>
<keyword evidence="7" id="KW-0238">DNA-binding</keyword>
<dbReference type="PROSITE" id="PS00028">
    <property type="entry name" value="ZINC_FINGER_C2H2_1"/>
    <property type="match status" value="10"/>
</dbReference>
<evidence type="ECO:0000256" key="10">
    <source>
        <dbReference type="PROSITE-ProRule" id="PRU00042"/>
    </source>
</evidence>
<name>A0ABM1SNW5_LIMPO</name>
<gene>
    <name evidence="14" type="primary">LOC106462366</name>
</gene>
<evidence type="ECO:0000259" key="12">
    <source>
        <dbReference type="PROSITE" id="PS50157"/>
    </source>
</evidence>